<feature type="transmembrane region" description="Helical" evidence="7">
    <location>
        <begin position="364"/>
        <end position="382"/>
    </location>
</feature>
<dbReference type="PROSITE" id="PS50850">
    <property type="entry name" value="MFS"/>
    <property type="match status" value="1"/>
</dbReference>
<dbReference type="EMBL" id="BLAD01000102">
    <property type="protein sequence ID" value="GES05502.1"/>
    <property type="molecule type" value="Genomic_DNA"/>
</dbReference>
<comment type="subcellular location">
    <subcellularLocation>
        <location evidence="1">Cell membrane</location>
        <topology evidence="1">Multi-pass membrane protein</topology>
    </subcellularLocation>
</comment>
<feature type="transmembrane region" description="Helical" evidence="7">
    <location>
        <begin position="144"/>
        <end position="165"/>
    </location>
</feature>
<evidence type="ECO:0000256" key="3">
    <source>
        <dbReference type="ARBA" id="ARBA00022448"/>
    </source>
</evidence>
<dbReference type="Proteomes" id="UP000334990">
    <property type="component" value="Unassembled WGS sequence"/>
</dbReference>
<feature type="transmembrane region" description="Helical" evidence="7">
    <location>
        <begin position="17"/>
        <end position="40"/>
    </location>
</feature>
<feature type="domain" description="Major facilitator superfamily (MFS) profile" evidence="8">
    <location>
        <begin position="1"/>
        <end position="388"/>
    </location>
</feature>
<keyword evidence="3" id="KW-0813">Transport</keyword>
<feature type="transmembrane region" description="Helical" evidence="7">
    <location>
        <begin position="273"/>
        <end position="294"/>
    </location>
</feature>
<dbReference type="RefSeq" id="WP_170317278.1">
    <property type="nucleotide sequence ID" value="NZ_BAAABN010000080.1"/>
</dbReference>
<feature type="transmembrane region" description="Helical" evidence="7">
    <location>
        <begin position="52"/>
        <end position="73"/>
    </location>
</feature>
<keyword evidence="10" id="KW-1185">Reference proteome</keyword>
<feature type="transmembrane region" description="Helical" evidence="7">
    <location>
        <begin position="210"/>
        <end position="229"/>
    </location>
</feature>
<name>A0A5M3WBT2_9ACTN</name>
<evidence type="ECO:0000256" key="2">
    <source>
        <dbReference type="ARBA" id="ARBA00008335"/>
    </source>
</evidence>
<dbReference type="GO" id="GO:0005886">
    <property type="term" value="C:plasma membrane"/>
    <property type="evidence" value="ECO:0007669"/>
    <property type="project" value="UniProtKB-SubCell"/>
</dbReference>
<dbReference type="InterPro" id="IPR051788">
    <property type="entry name" value="MFS_Transporter"/>
</dbReference>
<dbReference type="Pfam" id="PF07690">
    <property type="entry name" value="MFS_1"/>
    <property type="match status" value="2"/>
</dbReference>
<evidence type="ECO:0000313" key="10">
    <source>
        <dbReference type="Proteomes" id="UP000334990"/>
    </source>
</evidence>
<dbReference type="SUPFAM" id="SSF103473">
    <property type="entry name" value="MFS general substrate transporter"/>
    <property type="match status" value="1"/>
</dbReference>
<keyword evidence="4 7" id="KW-0812">Transmembrane</keyword>
<feature type="transmembrane region" description="Helical" evidence="7">
    <location>
        <begin position="171"/>
        <end position="190"/>
    </location>
</feature>
<evidence type="ECO:0000256" key="7">
    <source>
        <dbReference type="SAM" id="Phobius"/>
    </source>
</evidence>
<sequence length="388" mass="39851">MTTSTSAITFTRDRPTWLIYLILATFATYLYGLSAALPIIRDEFDLTQAVAGLHGTGMAVGSIITGLALPLITLRIGRRAAVWVGIVGMDVGMLLVALGDSLPYTLLGYSIASGMAAITLYTAMAVLSDHHGPAGPAAISEANAVGVLPGIVASYSFSLLAGTWLGWRAALYVPIVLSVLLALVMFRVWVPEREPAPVVAAGAPRVPFGWGFHLACLTLLCCVALEFSFNLWAAELLGQRAGLSPAAATTGLSAMLVGVAVGRFTGARLALRFPVHVMLVGALLLSLTGWALFWTSTIPVLAYAGLVVSGLGIAVQFPMALSLVIKASGGRPDQASGAASVWAGVGSGAGPLVLGALGDGFGTHTAFLLAPALIGLAIGAVFSSRRPA</sequence>
<accession>A0A5M3WBT2</accession>
<dbReference type="InterPro" id="IPR036259">
    <property type="entry name" value="MFS_trans_sf"/>
</dbReference>
<protein>
    <submittedName>
        <fullName evidence="9">MFS transporter</fullName>
    </submittedName>
</protein>
<dbReference type="PANTHER" id="PTHR23514">
    <property type="entry name" value="BYPASS OF STOP CODON PROTEIN 6"/>
    <property type="match status" value="1"/>
</dbReference>
<reference evidence="9 10" key="1">
    <citation type="submission" date="2019-10" db="EMBL/GenBank/DDBJ databases">
        <title>Whole genome shotgun sequence of Acrocarpospora corrugata NBRC 13972.</title>
        <authorList>
            <person name="Ichikawa N."/>
            <person name="Kimura A."/>
            <person name="Kitahashi Y."/>
            <person name="Komaki H."/>
            <person name="Oguchi A."/>
        </authorList>
    </citation>
    <scope>NUCLEOTIDE SEQUENCE [LARGE SCALE GENOMIC DNA]</scope>
    <source>
        <strain evidence="9 10">NBRC 13972</strain>
    </source>
</reference>
<evidence type="ECO:0000256" key="5">
    <source>
        <dbReference type="ARBA" id="ARBA00022989"/>
    </source>
</evidence>
<evidence type="ECO:0000313" key="9">
    <source>
        <dbReference type="EMBL" id="GES05502.1"/>
    </source>
</evidence>
<feature type="transmembrane region" description="Helical" evidence="7">
    <location>
        <begin position="300"/>
        <end position="325"/>
    </location>
</feature>
<feature type="transmembrane region" description="Helical" evidence="7">
    <location>
        <begin position="241"/>
        <end position="261"/>
    </location>
</feature>
<dbReference type="InterPro" id="IPR020846">
    <property type="entry name" value="MFS_dom"/>
</dbReference>
<dbReference type="Gene3D" id="1.20.1250.20">
    <property type="entry name" value="MFS general substrate transporter like domains"/>
    <property type="match status" value="2"/>
</dbReference>
<keyword evidence="6 7" id="KW-0472">Membrane</keyword>
<comment type="similarity">
    <text evidence="2">Belongs to the major facilitator superfamily.</text>
</comment>
<proteinExistence type="inferred from homology"/>
<dbReference type="InterPro" id="IPR011701">
    <property type="entry name" value="MFS"/>
</dbReference>
<comment type="caution">
    <text evidence="9">The sequence shown here is derived from an EMBL/GenBank/DDBJ whole genome shotgun (WGS) entry which is preliminary data.</text>
</comment>
<organism evidence="9 10">
    <name type="scientific">Acrocarpospora corrugata</name>
    <dbReference type="NCBI Taxonomy" id="35763"/>
    <lineage>
        <taxon>Bacteria</taxon>
        <taxon>Bacillati</taxon>
        <taxon>Actinomycetota</taxon>
        <taxon>Actinomycetes</taxon>
        <taxon>Streptosporangiales</taxon>
        <taxon>Streptosporangiaceae</taxon>
        <taxon>Acrocarpospora</taxon>
    </lineage>
</organism>
<dbReference type="AlphaFoldDB" id="A0A5M3WBT2"/>
<evidence type="ECO:0000256" key="6">
    <source>
        <dbReference type="ARBA" id="ARBA00023136"/>
    </source>
</evidence>
<feature type="transmembrane region" description="Helical" evidence="7">
    <location>
        <begin position="104"/>
        <end position="123"/>
    </location>
</feature>
<evidence type="ECO:0000256" key="1">
    <source>
        <dbReference type="ARBA" id="ARBA00004651"/>
    </source>
</evidence>
<evidence type="ECO:0000256" key="4">
    <source>
        <dbReference type="ARBA" id="ARBA00022692"/>
    </source>
</evidence>
<dbReference type="GO" id="GO:0022857">
    <property type="term" value="F:transmembrane transporter activity"/>
    <property type="evidence" value="ECO:0007669"/>
    <property type="project" value="InterPro"/>
</dbReference>
<gene>
    <name evidence="9" type="ORF">Acor_75700</name>
</gene>
<dbReference type="PANTHER" id="PTHR23514:SF3">
    <property type="entry name" value="BYPASS OF STOP CODON PROTEIN 6"/>
    <property type="match status" value="1"/>
</dbReference>
<keyword evidence="5 7" id="KW-1133">Transmembrane helix</keyword>
<feature type="transmembrane region" description="Helical" evidence="7">
    <location>
        <begin position="80"/>
        <end position="98"/>
    </location>
</feature>
<evidence type="ECO:0000259" key="8">
    <source>
        <dbReference type="PROSITE" id="PS50850"/>
    </source>
</evidence>